<proteinExistence type="predicted"/>
<dbReference type="PANTHER" id="PTHR36837:SF4">
    <property type="entry name" value="BLR0908 PROTEIN"/>
    <property type="match status" value="1"/>
</dbReference>
<dbReference type="GO" id="GO:0016787">
    <property type="term" value="F:hydrolase activity"/>
    <property type="evidence" value="ECO:0007669"/>
    <property type="project" value="UniProtKB-KW"/>
</dbReference>
<dbReference type="Proteomes" id="UP000292110">
    <property type="component" value="Unassembled WGS sequence"/>
</dbReference>
<gene>
    <name evidence="2" type="ORF">EXE30_15275</name>
</gene>
<dbReference type="Pfam" id="PF00561">
    <property type="entry name" value="Abhydrolase_1"/>
    <property type="match status" value="1"/>
</dbReference>
<evidence type="ECO:0000313" key="3">
    <source>
        <dbReference type="Proteomes" id="UP000292110"/>
    </source>
</evidence>
<keyword evidence="3" id="KW-1185">Reference proteome</keyword>
<dbReference type="InterPro" id="IPR029058">
    <property type="entry name" value="AB_hydrolase_fold"/>
</dbReference>
<dbReference type="EMBL" id="SGIM01000018">
    <property type="protein sequence ID" value="RZF49556.1"/>
    <property type="molecule type" value="Genomic_DNA"/>
</dbReference>
<evidence type="ECO:0000313" key="2">
    <source>
        <dbReference type="EMBL" id="RZF49556.1"/>
    </source>
</evidence>
<accession>A0A4Q6XDK0</accession>
<reference evidence="2 3" key="1">
    <citation type="submission" date="2019-02" db="EMBL/GenBank/DDBJ databases">
        <title>The draft genome of Acinetobacter halotolerans strain JCM 31009.</title>
        <authorList>
            <person name="Qin J."/>
            <person name="Feng Y."/>
            <person name="Nemec A."/>
            <person name="Zong Z."/>
        </authorList>
    </citation>
    <scope>NUCLEOTIDE SEQUENCE [LARGE SCALE GENOMIC DNA]</scope>
    <source>
        <strain evidence="2 3">JCM 31009</strain>
    </source>
</reference>
<keyword evidence="2" id="KW-0378">Hydrolase</keyword>
<dbReference type="InterPro" id="IPR000073">
    <property type="entry name" value="AB_hydrolase_1"/>
</dbReference>
<dbReference type="SUPFAM" id="SSF53474">
    <property type="entry name" value="alpha/beta-Hydrolases"/>
    <property type="match status" value="1"/>
</dbReference>
<sequence length="381" mass="43225">MTQLPKVRQRLLHSKAVKKMLNSSTSQQTRHIVSNAADRLLRGHQLALSGKTPFEVVYQREIISLRYYAADAGAAQKHRIPLVIVPPLAANMLIYDLFPSRSLVRYFQSQGFELYLIDWGTPSLRQAKYNLGTYVKTFMPDFIEKIREHSGQQQLSLYGWSLGGALSLCYTALFKDENIKNMVILASPINTHQSGYMGKLYQRLTIPAQWIRNNTNFRIKQIPSRVFHIHGWQNTLGFKLTDPIGNFKNYWELVRNLNDRQFVINHATSSSFVDNMLAYPGGVMRDIILRFWIDNELSTGSVQFGEQTANLKDIDCSVLAVGGNTDIIVTTEAIRPLMDLISSEDKQFKIVAGGHMGLVSGNQAPQTVWPVVTDWLAQRSF</sequence>
<dbReference type="RefSeq" id="WP_130163138.1">
    <property type="nucleotide sequence ID" value="NZ_SGIM01000018.1"/>
</dbReference>
<name>A0A4Q6XDK0_9GAMM</name>
<dbReference type="PANTHER" id="PTHR36837">
    <property type="entry name" value="POLY(3-HYDROXYALKANOATE) POLYMERASE SUBUNIT PHAC"/>
    <property type="match status" value="1"/>
</dbReference>
<dbReference type="AlphaFoldDB" id="A0A4Q6XDK0"/>
<dbReference type="InterPro" id="IPR051321">
    <property type="entry name" value="PHA/PHB_synthase"/>
</dbReference>
<feature type="domain" description="AB hydrolase-1" evidence="1">
    <location>
        <begin position="81"/>
        <end position="358"/>
    </location>
</feature>
<organism evidence="2 3">
    <name type="scientific">Acinetobacter halotolerans</name>
    <dbReference type="NCBI Taxonomy" id="1752076"/>
    <lineage>
        <taxon>Bacteria</taxon>
        <taxon>Pseudomonadati</taxon>
        <taxon>Pseudomonadota</taxon>
        <taxon>Gammaproteobacteria</taxon>
        <taxon>Moraxellales</taxon>
        <taxon>Moraxellaceae</taxon>
        <taxon>Acinetobacter</taxon>
    </lineage>
</organism>
<evidence type="ECO:0000259" key="1">
    <source>
        <dbReference type="Pfam" id="PF00561"/>
    </source>
</evidence>
<protein>
    <submittedName>
        <fullName evidence="2">Alpha/beta fold hydrolase</fullName>
    </submittedName>
</protein>
<comment type="caution">
    <text evidence="2">The sequence shown here is derived from an EMBL/GenBank/DDBJ whole genome shotgun (WGS) entry which is preliminary data.</text>
</comment>
<dbReference type="Gene3D" id="3.40.50.1820">
    <property type="entry name" value="alpha/beta hydrolase"/>
    <property type="match status" value="1"/>
</dbReference>